<evidence type="ECO:0000313" key="3">
    <source>
        <dbReference type="Proteomes" id="UP001359559"/>
    </source>
</evidence>
<proteinExistence type="predicted"/>
<accession>A0AAN9K1F5</accession>
<evidence type="ECO:0000256" key="1">
    <source>
        <dbReference type="SAM" id="MobiDB-lite"/>
    </source>
</evidence>
<keyword evidence="3" id="KW-1185">Reference proteome</keyword>
<feature type="compositionally biased region" description="Basic and acidic residues" evidence="1">
    <location>
        <begin position="73"/>
        <end position="89"/>
    </location>
</feature>
<organism evidence="2 3">
    <name type="scientific">Clitoria ternatea</name>
    <name type="common">Butterfly pea</name>
    <dbReference type="NCBI Taxonomy" id="43366"/>
    <lineage>
        <taxon>Eukaryota</taxon>
        <taxon>Viridiplantae</taxon>
        <taxon>Streptophyta</taxon>
        <taxon>Embryophyta</taxon>
        <taxon>Tracheophyta</taxon>
        <taxon>Spermatophyta</taxon>
        <taxon>Magnoliopsida</taxon>
        <taxon>eudicotyledons</taxon>
        <taxon>Gunneridae</taxon>
        <taxon>Pentapetalae</taxon>
        <taxon>rosids</taxon>
        <taxon>fabids</taxon>
        <taxon>Fabales</taxon>
        <taxon>Fabaceae</taxon>
        <taxon>Papilionoideae</taxon>
        <taxon>50 kb inversion clade</taxon>
        <taxon>NPAAA clade</taxon>
        <taxon>indigoferoid/millettioid clade</taxon>
        <taxon>Phaseoleae</taxon>
        <taxon>Clitoria</taxon>
    </lineage>
</organism>
<dbReference type="AlphaFoldDB" id="A0AAN9K1F5"/>
<name>A0AAN9K1F5_CLITE</name>
<protein>
    <submittedName>
        <fullName evidence="2">Uncharacterized protein</fullName>
    </submittedName>
</protein>
<evidence type="ECO:0000313" key="2">
    <source>
        <dbReference type="EMBL" id="KAK7309027.1"/>
    </source>
</evidence>
<gene>
    <name evidence="2" type="ORF">RJT34_05443</name>
</gene>
<dbReference type="Proteomes" id="UP001359559">
    <property type="component" value="Unassembled WGS sequence"/>
</dbReference>
<comment type="caution">
    <text evidence="2">The sequence shown here is derived from an EMBL/GenBank/DDBJ whole genome shotgun (WGS) entry which is preliminary data.</text>
</comment>
<reference evidence="2 3" key="1">
    <citation type="submission" date="2024-01" db="EMBL/GenBank/DDBJ databases">
        <title>The genomes of 5 underutilized Papilionoideae crops provide insights into root nodulation and disease resistance.</title>
        <authorList>
            <person name="Yuan L."/>
        </authorList>
    </citation>
    <scope>NUCLEOTIDE SEQUENCE [LARGE SCALE GENOMIC DNA]</scope>
    <source>
        <strain evidence="2">LY-2023</strain>
        <tissue evidence="2">Leaf</tissue>
    </source>
</reference>
<feature type="region of interest" description="Disordered" evidence="1">
    <location>
        <begin position="1"/>
        <end position="45"/>
    </location>
</feature>
<sequence>MPTPGKNTRNDKVDGDQDKVVDKDFENGNGHVMEEDNDDTNDATSIRFRNNGEEVMRDVVNESDEGGCSLHSKNNEERDGDQDQPKYET</sequence>
<feature type="region of interest" description="Disordered" evidence="1">
    <location>
        <begin position="60"/>
        <end position="89"/>
    </location>
</feature>
<dbReference type="EMBL" id="JAYKXN010000002">
    <property type="protein sequence ID" value="KAK7309027.1"/>
    <property type="molecule type" value="Genomic_DNA"/>
</dbReference>
<feature type="compositionally biased region" description="Basic and acidic residues" evidence="1">
    <location>
        <begin position="8"/>
        <end position="26"/>
    </location>
</feature>